<sequence length="165" mass="18171">MARWWSRWRSAPPQGEVAAPPAPTVPERVATFSGVSREEVLGNGTGLYEVVSDAGVHITLHETELVRLELAAVPRAELTLWCRFDPDWVPAGAETTPVVRLHFTDVVVESIDVDEDGWDLASGSDAQVRLMDYAPGDWFRLQTWALVVDFQAGHVDLSLHATEPG</sequence>
<gene>
    <name evidence="1" type="ORF">AB1207_22275</name>
</gene>
<dbReference type="RefSeq" id="WP_367640846.1">
    <property type="nucleotide sequence ID" value="NZ_JBFNQN010000018.1"/>
</dbReference>
<dbReference type="EMBL" id="JBFNQN010000018">
    <property type="protein sequence ID" value="MEW9267480.1"/>
    <property type="molecule type" value="Genomic_DNA"/>
</dbReference>
<keyword evidence="2" id="KW-1185">Reference proteome</keyword>
<proteinExistence type="predicted"/>
<evidence type="ECO:0000313" key="2">
    <source>
        <dbReference type="Proteomes" id="UP001555826"/>
    </source>
</evidence>
<name>A0ABV3PCY3_9ACTN</name>
<comment type="caution">
    <text evidence="1">The sequence shown here is derived from an EMBL/GenBank/DDBJ whole genome shotgun (WGS) entry which is preliminary data.</text>
</comment>
<dbReference type="Proteomes" id="UP001555826">
    <property type="component" value="Unassembled WGS sequence"/>
</dbReference>
<protein>
    <submittedName>
        <fullName evidence="1">Uncharacterized protein</fullName>
    </submittedName>
</protein>
<reference evidence="1 2" key="1">
    <citation type="submission" date="2024-07" db="EMBL/GenBank/DDBJ databases">
        <authorList>
            <person name="Thanompreechachai J."/>
            <person name="Duangmal K."/>
        </authorList>
    </citation>
    <scope>NUCLEOTIDE SEQUENCE [LARGE SCALE GENOMIC DNA]</scope>
    <source>
        <strain evidence="1 2">KCTC 19886</strain>
    </source>
</reference>
<accession>A0ABV3PCY3</accession>
<evidence type="ECO:0000313" key="1">
    <source>
        <dbReference type="EMBL" id="MEW9267480.1"/>
    </source>
</evidence>
<organism evidence="1 2">
    <name type="scientific">Kineococcus endophyticus</name>
    <dbReference type="NCBI Taxonomy" id="1181883"/>
    <lineage>
        <taxon>Bacteria</taxon>
        <taxon>Bacillati</taxon>
        <taxon>Actinomycetota</taxon>
        <taxon>Actinomycetes</taxon>
        <taxon>Kineosporiales</taxon>
        <taxon>Kineosporiaceae</taxon>
        <taxon>Kineococcus</taxon>
    </lineage>
</organism>